<proteinExistence type="predicted"/>
<dbReference type="Proteomes" id="UP000285906">
    <property type="component" value="Unassembled WGS sequence"/>
</dbReference>
<dbReference type="Gene3D" id="2.60.40.3080">
    <property type="match status" value="1"/>
</dbReference>
<reference evidence="1" key="1">
    <citation type="journal article" date="2014" name="Int. J. Syst. Evol. Microbiol.">
        <title>Complete genome of a new Firmicutes species belonging to the dominant human colonic microbiota ('Ruminococcus bicirculans') reveals two chromosomes and a selective capacity to utilize plant glucans.</title>
        <authorList>
            <consortium name="NISC Comparative Sequencing Program"/>
            <person name="Wegmann U."/>
            <person name="Louis P."/>
            <person name="Goesmann A."/>
            <person name="Henrissat B."/>
            <person name="Duncan S.H."/>
            <person name="Flint H.J."/>
        </authorList>
    </citation>
    <scope>NUCLEOTIDE SEQUENCE</scope>
    <source>
        <strain evidence="1">CCM 8490</strain>
    </source>
</reference>
<gene>
    <name evidence="2" type="ORF">BXY58_1567</name>
    <name evidence="1" type="ORF">GCM10007332_08220</name>
</gene>
<dbReference type="EMBL" id="RAQH01000003">
    <property type="protein sequence ID" value="RKE88416.1"/>
    <property type="molecule type" value="Genomic_DNA"/>
</dbReference>
<reference evidence="2 3" key="2">
    <citation type="submission" date="2018-09" db="EMBL/GenBank/DDBJ databases">
        <title>Genomic Encyclopedia of Archaeal and Bacterial Type Strains, Phase II (KMG-II): from individual species to whole genera.</title>
        <authorList>
            <person name="Goeker M."/>
        </authorList>
    </citation>
    <scope>NUCLEOTIDE SEQUENCE [LARGE SCALE GENOMIC DNA]</scope>
    <source>
        <strain evidence="2 3">DSM 27620</strain>
    </source>
</reference>
<dbReference type="Proteomes" id="UP000658202">
    <property type="component" value="Unassembled WGS sequence"/>
</dbReference>
<reference evidence="1" key="4">
    <citation type="submission" date="2024-05" db="EMBL/GenBank/DDBJ databases">
        <authorList>
            <person name="Sun Q."/>
            <person name="Sedlacek I."/>
        </authorList>
    </citation>
    <scope>NUCLEOTIDE SEQUENCE</scope>
    <source>
        <strain evidence="1">CCM 8490</strain>
    </source>
</reference>
<evidence type="ECO:0000313" key="1">
    <source>
        <dbReference type="EMBL" id="GGG49075.1"/>
    </source>
</evidence>
<comment type="caution">
    <text evidence="2">The sequence shown here is derived from an EMBL/GenBank/DDBJ whole genome shotgun (WGS) entry which is preliminary data.</text>
</comment>
<protein>
    <submittedName>
        <fullName evidence="2">Uncharacterized protein</fullName>
    </submittedName>
</protein>
<sequence length="198" mass="22379">MKNIVKLSLIVGAMLISMGMSAKDKFFSLSLTEASSKTLRFEIFNAENVSLYFYNDRKDEIYSENIGNRENVEKSYDLSTLAEGDYFLVAESDFKIEKYKVTIDKNGNVTAAKTPVLAFNKPEYTIENNIVKLHMSNVNDAVTVTVSDLSNTEYYNKSVRSSNGEINLKFDLNTNNSPAYLISVERNGDVFNRLITLK</sequence>
<name>A0A420DB90_9FLAO</name>
<evidence type="ECO:0000313" key="4">
    <source>
        <dbReference type="Proteomes" id="UP000658202"/>
    </source>
</evidence>
<evidence type="ECO:0000313" key="3">
    <source>
        <dbReference type="Proteomes" id="UP000285906"/>
    </source>
</evidence>
<dbReference type="OrthoDB" id="978867at2"/>
<reference evidence="4" key="3">
    <citation type="journal article" date="2019" name="Int. J. Syst. Evol. Microbiol.">
        <title>The Global Catalogue of Microorganisms (GCM) 10K type strain sequencing project: providing services to taxonomists for standard genome sequencing and annotation.</title>
        <authorList>
            <consortium name="The Broad Institute Genomics Platform"/>
            <consortium name="The Broad Institute Genome Sequencing Center for Infectious Disease"/>
            <person name="Wu L."/>
            <person name="Ma J."/>
        </authorList>
    </citation>
    <scope>NUCLEOTIDE SEQUENCE [LARGE SCALE GENOMIC DNA]</scope>
    <source>
        <strain evidence="4">CCM 8490</strain>
    </source>
</reference>
<evidence type="ECO:0000313" key="2">
    <source>
        <dbReference type="EMBL" id="RKE88416.1"/>
    </source>
</evidence>
<dbReference type="EMBL" id="BMCW01000001">
    <property type="protein sequence ID" value="GGG49075.1"/>
    <property type="molecule type" value="Genomic_DNA"/>
</dbReference>
<dbReference type="AlphaFoldDB" id="A0A420DB90"/>
<dbReference type="RefSeq" id="WP_120213228.1">
    <property type="nucleotide sequence ID" value="NZ_BMCW01000001.1"/>
</dbReference>
<organism evidence="2 3">
    <name type="scientific">Epilithonimonas arachidiradicis</name>
    <dbReference type="NCBI Taxonomy" id="1617282"/>
    <lineage>
        <taxon>Bacteria</taxon>
        <taxon>Pseudomonadati</taxon>
        <taxon>Bacteroidota</taxon>
        <taxon>Flavobacteriia</taxon>
        <taxon>Flavobacteriales</taxon>
        <taxon>Weeksellaceae</taxon>
        <taxon>Chryseobacterium group</taxon>
        <taxon>Epilithonimonas</taxon>
    </lineage>
</organism>
<keyword evidence="4" id="KW-1185">Reference proteome</keyword>
<accession>A0A420DB90</accession>